<evidence type="ECO:0000313" key="11">
    <source>
        <dbReference type="Proteomes" id="UP000750711"/>
    </source>
</evidence>
<dbReference type="GO" id="GO:0030328">
    <property type="term" value="P:prenylcysteine catabolic process"/>
    <property type="evidence" value="ECO:0007669"/>
    <property type="project" value="InterPro"/>
</dbReference>
<dbReference type="PANTHER" id="PTHR15944">
    <property type="entry name" value="FARNESYLCYSTEINE LYASE"/>
    <property type="match status" value="1"/>
</dbReference>
<sequence>MAKRTPKRPMVGVLLISTLWLFASAAGAQSPRALENGQVPLMTTPREKRVAIIGGGAGGASAAYYLRKYADETGIKPSITVYERSGYLGGRSTTVNVFDNASEPVELGASIFVEVNRNLVSAAKEFGLTMDDADKSRPEDVPERLGVWDGQDFVFTQPDGGYWWWDLARLLWKYGWTPIRTHNLMKSTIGTFLKMYEEPYFPFRSLSQVAYDLGLTNITSETGEKFLEANNIRPPFSTDIIQASTRVNYAQNLPFIHGLETMVCMATDGAMSVRGGNWQIFDGMIKAAGATVKLNTTVQQIRKTDFGTYVLSSKGKAPSLSPTVQEHEYDVVVLAAPLQDASITLTPRPAYVPAKIPYVKLHVTLLTSPHRLSPAAFNLPSDAAVPSVVLTTLGPDETPREREEGVGRAGFFSISTLRHVVNPSSNGDEYLYKIFSPARITGADLARFLGFSSSGGNDDDDDDAVDDDVTWIYRHVWRSYPYLYPRVTFDDPLLDNEGLWYTSGIESFISAMETSSLMGMNVARLVVDDWKKEVCNNNEEEEKVVVKAKL</sequence>
<organism evidence="10 11">
    <name type="scientific">Trichoglossum hirsutum</name>
    <dbReference type="NCBI Taxonomy" id="265104"/>
    <lineage>
        <taxon>Eukaryota</taxon>
        <taxon>Fungi</taxon>
        <taxon>Dikarya</taxon>
        <taxon>Ascomycota</taxon>
        <taxon>Pezizomycotina</taxon>
        <taxon>Geoglossomycetes</taxon>
        <taxon>Geoglossales</taxon>
        <taxon>Geoglossaceae</taxon>
        <taxon>Trichoglossum</taxon>
    </lineage>
</organism>
<evidence type="ECO:0000256" key="6">
    <source>
        <dbReference type="ARBA" id="ARBA00023002"/>
    </source>
</evidence>
<dbReference type="PIRSF" id="PIRSF036292">
    <property type="entry name" value="Prenylcysteine_oxidase"/>
    <property type="match status" value="1"/>
</dbReference>
<name>A0A9P8LCB9_9PEZI</name>
<feature type="chain" id="PRO_5040311075" description="Prenylcysteine lyase domain-containing protein" evidence="8">
    <location>
        <begin position="26"/>
        <end position="550"/>
    </location>
</feature>
<keyword evidence="7" id="KW-0325">Glycoprotein</keyword>
<dbReference type="InterPro" id="IPR010795">
    <property type="entry name" value="Prenylcys_lyase"/>
</dbReference>
<evidence type="ECO:0000313" key="10">
    <source>
        <dbReference type="EMBL" id="KAH0559567.1"/>
    </source>
</evidence>
<accession>A0A9P8LCB9</accession>
<dbReference type="EMBL" id="JAGHQM010000569">
    <property type="protein sequence ID" value="KAH0559567.1"/>
    <property type="molecule type" value="Genomic_DNA"/>
</dbReference>
<evidence type="ECO:0000259" key="9">
    <source>
        <dbReference type="Pfam" id="PF07156"/>
    </source>
</evidence>
<dbReference type="InterPro" id="IPR036188">
    <property type="entry name" value="FAD/NAD-bd_sf"/>
</dbReference>
<protein>
    <recommendedName>
        <fullName evidence="9">Prenylcysteine lyase domain-containing protein</fullName>
    </recommendedName>
</protein>
<evidence type="ECO:0000256" key="4">
    <source>
        <dbReference type="ARBA" id="ARBA00022729"/>
    </source>
</evidence>
<keyword evidence="6" id="KW-0560">Oxidoreductase</keyword>
<dbReference type="Proteomes" id="UP000750711">
    <property type="component" value="Unassembled WGS sequence"/>
</dbReference>
<evidence type="ECO:0000256" key="3">
    <source>
        <dbReference type="ARBA" id="ARBA00022630"/>
    </source>
</evidence>
<dbReference type="Pfam" id="PF13450">
    <property type="entry name" value="NAD_binding_8"/>
    <property type="match status" value="1"/>
</dbReference>
<comment type="similarity">
    <text evidence="2">Belongs to the prenylcysteine oxidase family.</text>
</comment>
<dbReference type="GO" id="GO:0001735">
    <property type="term" value="F:prenylcysteine oxidase activity"/>
    <property type="evidence" value="ECO:0007669"/>
    <property type="project" value="InterPro"/>
</dbReference>
<dbReference type="AlphaFoldDB" id="A0A9P8LCB9"/>
<gene>
    <name evidence="10" type="ORF">GP486_003921</name>
</gene>
<evidence type="ECO:0000256" key="1">
    <source>
        <dbReference type="ARBA" id="ARBA00001974"/>
    </source>
</evidence>
<dbReference type="PANTHER" id="PTHR15944:SF0">
    <property type="entry name" value="PRENYLCYSTEINE LYASE DOMAIN-CONTAINING PROTEIN"/>
    <property type="match status" value="1"/>
</dbReference>
<evidence type="ECO:0000256" key="2">
    <source>
        <dbReference type="ARBA" id="ARBA00009967"/>
    </source>
</evidence>
<keyword evidence="5" id="KW-0274">FAD</keyword>
<dbReference type="InterPro" id="IPR017046">
    <property type="entry name" value="Prenylcysteine_Oxase1"/>
</dbReference>
<dbReference type="Gene3D" id="3.50.50.60">
    <property type="entry name" value="FAD/NAD(P)-binding domain"/>
    <property type="match status" value="1"/>
</dbReference>
<evidence type="ECO:0000256" key="7">
    <source>
        <dbReference type="ARBA" id="ARBA00023180"/>
    </source>
</evidence>
<keyword evidence="3" id="KW-0285">Flavoprotein</keyword>
<dbReference type="Pfam" id="PF07156">
    <property type="entry name" value="Prenylcys_lyase"/>
    <property type="match status" value="1"/>
</dbReference>
<dbReference type="SUPFAM" id="SSF51905">
    <property type="entry name" value="FAD/NAD(P)-binding domain"/>
    <property type="match status" value="1"/>
</dbReference>
<reference evidence="10" key="1">
    <citation type="submission" date="2021-03" db="EMBL/GenBank/DDBJ databases">
        <title>Comparative genomics and phylogenomic investigation of the class Geoglossomycetes provide insights into ecological specialization and systematics.</title>
        <authorList>
            <person name="Melie T."/>
            <person name="Pirro S."/>
            <person name="Miller A.N."/>
            <person name="Quandt A."/>
        </authorList>
    </citation>
    <scope>NUCLEOTIDE SEQUENCE</scope>
    <source>
        <strain evidence="10">CAQ_001_2017</strain>
    </source>
</reference>
<evidence type="ECO:0000256" key="5">
    <source>
        <dbReference type="ARBA" id="ARBA00022827"/>
    </source>
</evidence>
<feature type="domain" description="Prenylcysteine lyase" evidence="9">
    <location>
        <begin position="162"/>
        <end position="534"/>
    </location>
</feature>
<proteinExistence type="inferred from homology"/>
<feature type="signal peptide" evidence="8">
    <location>
        <begin position="1"/>
        <end position="25"/>
    </location>
</feature>
<comment type="caution">
    <text evidence="10">The sequence shown here is derived from an EMBL/GenBank/DDBJ whole genome shotgun (WGS) entry which is preliminary data.</text>
</comment>
<comment type="cofactor">
    <cofactor evidence="1">
        <name>FAD</name>
        <dbReference type="ChEBI" id="CHEBI:57692"/>
    </cofactor>
</comment>
<evidence type="ECO:0000256" key="8">
    <source>
        <dbReference type="SAM" id="SignalP"/>
    </source>
</evidence>
<keyword evidence="11" id="KW-1185">Reference proteome</keyword>
<dbReference type="GO" id="GO:0030327">
    <property type="term" value="P:prenylated protein catabolic process"/>
    <property type="evidence" value="ECO:0007669"/>
    <property type="project" value="TreeGrafter"/>
</dbReference>
<keyword evidence="4 8" id="KW-0732">Signal</keyword>